<reference evidence="4" key="1">
    <citation type="journal article" date="2022" name="Int. J. Mol. Sci.">
        <title>Draft Genome of Tanacetum Coccineum: Genomic Comparison of Closely Related Tanacetum-Family Plants.</title>
        <authorList>
            <person name="Yamashiro T."/>
            <person name="Shiraishi A."/>
            <person name="Nakayama K."/>
            <person name="Satake H."/>
        </authorList>
    </citation>
    <scope>NUCLEOTIDE SEQUENCE</scope>
</reference>
<proteinExistence type="predicted"/>
<accession>A0ABQ5C5A9</accession>
<sequence length="373" mass="42122">MPLTGFFASYFVVVVDFLIVLGKCFSSLPLVFNLIFQQLVLKSLVHSVSSGPFSDCLLHCSLVLMLTKFPWIMSRAIPPTYLSILVLESFREHPHIGEVLVLFEKRWLLLGTTSQGDLQLLEIMGKGVLSRVKELRIIQLVRFRSLDTPFFSKGMSTLLSGAIPGLRGVHNTARWEVKLYRDTCDDITGAGYCITGQQGPVGGPAQPELCQGRPRTNHKMAPKRATGQIRPQTNNTSPKQPQPLGSYMPNSKAMMTKVSVAVLWLARDGNRNGPDSHSSENGCLWILNAAWLRECTLQDFMKCKPLYFKGTEGVVELTQWFERIETVFRISNCSVENQVKFSTWTWVDLREDEMMTNYCPRNKMKKLEADYGT</sequence>
<dbReference type="EMBL" id="BQNB010013949">
    <property type="protein sequence ID" value="GJT22196.1"/>
    <property type="molecule type" value="Genomic_DNA"/>
</dbReference>
<dbReference type="Proteomes" id="UP001151760">
    <property type="component" value="Unassembled WGS sequence"/>
</dbReference>
<keyword evidence="2" id="KW-0812">Transmembrane</keyword>
<keyword evidence="2" id="KW-1133">Transmembrane helix</keyword>
<dbReference type="EMBL" id="BQNB010010159">
    <property type="protein sequence ID" value="GJS73498.1"/>
    <property type="molecule type" value="Genomic_DNA"/>
</dbReference>
<feature type="region of interest" description="Disordered" evidence="1">
    <location>
        <begin position="214"/>
        <end position="244"/>
    </location>
</feature>
<evidence type="ECO:0008006" key="6">
    <source>
        <dbReference type="Google" id="ProtNLM"/>
    </source>
</evidence>
<protein>
    <recommendedName>
        <fullName evidence="6">Reverse transcriptase domain-containing protein</fullName>
    </recommendedName>
</protein>
<evidence type="ECO:0000313" key="5">
    <source>
        <dbReference type="Proteomes" id="UP001151760"/>
    </source>
</evidence>
<gene>
    <name evidence="3" type="ORF">Tco_0706339</name>
    <name evidence="4" type="ORF">Tco_0892133</name>
</gene>
<comment type="caution">
    <text evidence="4">The sequence shown here is derived from an EMBL/GenBank/DDBJ whole genome shotgun (WGS) entry which is preliminary data.</text>
</comment>
<evidence type="ECO:0000313" key="4">
    <source>
        <dbReference type="EMBL" id="GJT22196.1"/>
    </source>
</evidence>
<keyword evidence="2" id="KW-0472">Membrane</keyword>
<evidence type="ECO:0000313" key="3">
    <source>
        <dbReference type="EMBL" id="GJS73498.1"/>
    </source>
</evidence>
<organism evidence="4 5">
    <name type="scientific">Tanacetum coccineum</name>
    <dbReference type="NCBI Taxonomy" id="301880"/>
    <lineage>
        <taxon>Eukaryota</taxon>
        <taxon>Viridiplantae</taxon>
        <taxon>Streptophyta</taxon>
        <taxon>Embryophyta</taxon>
        <taxon>Tracheophyta</taxon>
        <taxon>Spermatophyta</taxon>
        <taxon>Magnoliopsida</taxon>
        <taxon>eudicotyledons</taxon>
        <taxon>Gunneridae</taxon>
        <taxon>Pentapetalae</taxon>
        <taxon>asterids</taxon>
        <taxon>campanulids</taxon>
        <taxon>Asterales</taxon>
        <taxon>Asteraceae</taxon>
        <taxon>Asteroideae</taxon>
        <taxon>Anthemideae</taxon>
        <taxon>Anthemidinae</taxon>
        <taxon>Tanacetum</taxon>
    </lineage>
</organism>
<name>A0ABQ5C5A9_9ASTR</name>
<reference evidence="4" key="2">
    <citation type="submission" date="2022-01" db="EMBL/GenBank/DDBJ databases">
        <authorList>
            <person name="Yamashiro T."/>
            <person name="Shiraishi A."/>
            <person name="Satake H."/>
            <person name="Nakayama K."/>
        </authorList>
    </citation>
    <scope>NUCLEOTIDE SEQUENCE</scope>
</reference>
<feature type="transmembrane region" description="Helical" evidence="2">
    <location>
        <begin position="6"/>
        <end position="36"/>
    </location>
</feature>
<feature type="compositionally biased region" description="Polar residues" evidence="1">
    <location>
        <begin position="229"/>
        <end position="239"/>
    </location>
</feature>
<evidence type="ECO:0000256" key="2">
    <source>
        <dbReference type="SAM" id="Phobius"/>
    </source>
</evidence>
<evidence type="ECO:0000256" key="1">
    <source>
        <dbReference type="SAM" id="MobiDB-lite"/>
    </source>
</evidence>
<keyword evidence="5" id="KW-1185">Reference proteome</keyword>